<dbReference type="AlphaFoldDB" id="A0A3P6QYR6"/>
<sequence>AFVLADYLDSLDVVRTTGTQYPDGEDWSACSCEAERRSEVRHASLEEPPHQHLTYRQPLDRHLSIIQHERGSQRERACGIDHPPFTKFRRVPDCSSKEQTPISSRQPSSFQYSSSDQASSQQQCSQSNDSRDGDEDAHTLFDTICNGVLDVKAAARIIVEARHDRSLNEEELVHSETTARVHKYKIRGLSNLDDPFLEMQLNSTAIMLMCQIQLAKTEKISRIVEDKENTAVKVEVPLLSLKNLTREWKLQGSPPFKIVDLPSILLHFKFKRGKLPFNNSLFRYILEIFHEPPTDEPGARTKAGEAYTQRIELRPDMFAALKMALRDIRSYSYGSEKRE</sequence>
<evidence type="ECO:0000256" key="1">
    <source>
        <dbReference type="SAM" id="MobiDB-lite"/>
    </source>
</evidence>
<feature type="compositionally biased region" description="Low complexity" evidence="1">
    <location>
        <begin position="103"/>
        <end position="127"/>
    </location>
</feature>
<organism evidence="2 3">
    <name type="scientific">Cylicostephanus goldi</name>
    <name type="common">Nematode worm</name>
    <dbReference type="NCBI Taxonomy" id="71465"/>
    <lineage>
        <taxon>Eukaryota</taxon>
        <taxon>Metazoa</taxon>
        <taxon>Ecdysozoa</taxon>
        <taxon>Nematoda</taxon>
        <taxon>Chromadorea</taxon>
        <taxon>Rhabditida</taxon>
        <taxon>Rhabditina</taxon>
        <taxon>Rhabditomorpha</taxon>
        <taxon>Strongyloidea</taxon>
        <taxon>Strongylidae</taxon>
        <taxon>Cylicostephanus</taxon>
    </lineage>
</organism>
<gene>
    <name evidence="2" type="ORF">CGOC_LOCUS1159</name>
</gene>
<protein>
    <submittedName>
        <fullName evidence="2">Uncharacterized protein</fullName>
    </submittedName>
</protein>
<reference evidence="2 3" key="1">
    <citation type="submission" date="2018-11" db="EMBL/GenBank/DDBJ databases">
        <authorList>
            <consortium name="Pathogen Informatics"/>
        </authorList>
    </citation>
    <scope>NUCLEOTIDE SEQUENCE [LARGE SCALE GENOMIC DNA]</scope>
</reference>
<feature type="region of interest" description="Disordered" evidence="1">
    <location>
        <begin position="89"/>
        <end position="135"/>
    </location>
</feature>
<dbReference type="Proteomes" id="UP000271889">
    <property type="component" value="Unassembled WGS sequence"/>
</dbReference>
<evidence type="ECO:0000313" key="3">
    <source>
        <dbReference type="Proteomes" id="UP000271889"/>
    </source>
</evidence>
<feature type="non-terminal residue" evidence="2">
    <location>
        <position position="1"/>
    </location>
</feature>
<keyword evidence="3" id="KW-1185">Reference proteome</keyword>
<proteinExistence type="predicted"/>
<accession>A0A3P6QYR6</accession>
<evidence type="ECO:0000313" key="2">
    <source>
        <dbReference type="EMBL" id="VDK47953.1"/>
    </source>
</evidence>
<dbReference type="EMBL" id="UYRV01002031">
    <property type="protein sequence ID" value="VDK47953.1"/>
    <property type="molecule type" value="Genomic_DNA"/>
</dbReference>
<name>A0A3P6QYR6_CYLGO</name>